<keyword evidence="15" id="KW-1185">Reference proteome</keyword>
<protein>
    <recommendedName>
        <fullName evidence="4">DNA polymerase III subunit alpha</fullName>
        <ecNumber evidence="3">2.7.7.7</ecNumber>
    </recommendedName>
</protein>
<organism evidence="14 15">
    <name type="scientific">Erythrobacter aureus</name>
    <dbReference type="NCBI Taxonomy" id="2182384"/>
    <lineage>
        <taxon>Bacteria</taxon>
        <taxon>Pseudomonadati</taxon>
        <taxon>Pseudomonadota</taxon>
        <taxon>Alphaproteobacteria</taxon>
        <taxon>Sphingomonadales</taxon>
        <taxon>Erythrobacteraceae</taxon>
        <taxon>Erythrobacter/Porphyrobacter group</taxon>
        <taxon>Erythrobacter</taxon>
    </lineage>
</organism>
<reference evidence="15" key="1">
    <citation type="submission" date="2018-07" db="EMBL/GenBank/DDBJ databases">
        <title>Genome sequence of Erythrobacter strain YH-07, an antagonistic bacterium isolated from Yellow Sea.</title>
        <authorList>
            <person name="Tang T."/>
            <person name="Liu Q."/>
            <person name="Sun X."/>
        </authorList>
    </citation>
    <scope>NUCLEOTIDE SEQUENCE [LARGE SCALE GENOMIC DNA]</scope>
    <source>
        <strain evidence="15">YH-07</strain>
    </source>
</reference>
<dbReference type="InterPro" id="IPR004805">
    <property type="entry name" value="DnaE2/DnaE/PolC"/>
</dbReference>
<evidence type="ECO:0000256" key="7">
    <source>
        <dbReference type="ARBA" id="ARBA00022695"/>
    </source>
</evidence>
<dbReference type="RefSeq" id="WP_115417905.1">
    <property type="nucleotide sequence ID" value="NZ_CP031357.1"/>
</dbReference>
<dbReference type="Gene3D" id="1.10.150.870">
    <property type="match status" value="1"/>
</dbReference>
<dbReference type="Pfam" id="PF02811">
    <property type="entry name" value="PHP"/>
    <property type="match status" value="1"/>
</dbReference>
<proteinExistence type="inferred from homology"/>
<comment type="catalytic activity">
    <reaction evidence="12">
        <text>DNA(n) + a 2'-deoxyribonucleoside 5'-triphosphate = DNA(n+1) + diphosphate</text>
        <dbReference type="Rhea" id="RHEA:22508"/>
        <dbReference type="Rhea" id="RHEA-COMP:17339"/>
        <dbReference type="Rhea" id="RHEA-COMP:17340"/>
        <dbReference type="ChEBI" id="CHEBI:33019"/>
        <dbReference type="ChEBI" id="CHEBI:61560"/>
        <dbReference type="ChEBI" id="CHEBI:173112"/>
        <dbReference type="EC" id="2.7.7.7"/>
    </reaction>
</comment>
<keyword evidence="7 14" id="KW-0548">Nucleotidyltransferase</keyword>
<dbReference type="AlphaFoldDB" id="A0A345YI40"/>
<comment type="function">
    <text evidence="10">DNA polymerase III is a complex, multichain enzyme responsible for most of the replicative synthesis in bacteria. This DNA polymerase also exhibits 3' to 5' exonuclease activity. The alpha chain is the DNA polymerase.</text>
</comment>
<dbReference type="SUPFAM" id="SSF160975">
    <property type="entry name" value="AF1531-like"/>
    <property type="match status" value="1"/>
</dbReference>
<dbReference type="GO" id="GO:0003887">
    <property type="term" value="F:DNA-directed DNA polymerase activity"/>
    <property type="evidence" value="ECO:0007669"/>
    <property type="project" value="UniProtKB-KW"/>
</dbReference>
<dbReference type="GO" id="GO:0005737">
    <property type="term" value="C:cytoplasm"/>
    <property type="evidence" value="ECO:0007669"/>
    <property type="project" value="UniProtKB-SubCell"/>
</dbReference>
<dbReference type="GO" id="GO:0006260">
    <property type="term" value="P:DNA replication"/>
    <property type="evidence" value="ECO:0007669"/>
    <property type="project" value="UniProtKB-KW"/>
</dbReference>
<keyword evidence="8" id="KW-0235">DNA replication</keyword>
<comment type="subunit">
    <text evidence="11">DNA polymerase III contains a core (composed of alpha, epsilon and theta chains) that associates with a tau subunit. This core dimerizes to form the POLIII' complex. PolIII' associates with the gamma complex (composed of gamma, delta, delta', psi and chi chains) and with the beta chain to form the complete DNA polymerase III complex.</text>
</comment>
<evidence type="ECO:0000256" key="6">
    <source>
        <dbReference type="ARBA" id="ARBA00022679"/>
    </source>
</evidence>
<evidence type="ECO:0000256" key="1">
    <source>
        <dbReference type="ARBA" id="ARBA00004496"/>
    </source>
</evidence>
<dbReference type="SMART" id="SM00481">
    <property type="entry name" value="POLIIIAc"/>
    <property type="match status" value="1"/>
</dbReference>
<dbReference type="CDD" id="cd04485">
    <property type="entry name" value="DnaE_OBF"/>
    <property type="match status" value="1"/>
</dbReference>
<dbReference type="KEGG" id="err:DVR09_10560"/>
<dbReference type="InterPro" id="IPR011708">
    <property type="entry name" value="DNA_pol3_alpha_NTPase_dom"/>
</dbReference>
<accession>A0A345YI40</accession>
<dbReference type="OrthoDB" id="9803237at2"/>
<keyword evidence="5" id="KW-0963">Cytoplasm</keyword>
<dbReference type="InterPro" id="IPR004013">
    <property type="entry name" value="PHP_dom"/>
</dbReference>
<dbReference type="InterPro" id="IPR003141">
    <property type="entry name" value="Pol/His_phosphatase_N"/>
</dbReference>
<comment type="subcellular location">
    <subcellularLocation>
        <location evidence="1">Cytoplasm</location>
    </subcellularLocation>
</comment>
<evidence type="ECO:0000259" key="13">
    <source>
        <dbReference type="SMART" id="SM00481"/>
    </source>
</evidence>
<dbReference type="Gene3D" id="1.10.10.1600">
    <property type="entry name" value="Bacterial DNA polymerase III alpha subunit, thumb domain"/>
    <property type="match status" value="1"/>
</dbReference>
<evidence type="ECO:0000256" key="5">
    <source>
        <dbReference type="ARBA" id="ARBA00022490"/>
    </source>
</evidence>
<evidence type="ECO:0000256" key="8">
    <source>
        <dbReference type="ARBA" id="ARBA00022705"/>
    </source>
</evidence>
<dbReference type="PANTHER" id="PTHR32294:SF0">
    <property type="entry name" value="DNA POLYMERASE III SUBUNIT ALPHA"/>
    <property type="match status" value="1"/>
</dbReference>
<evidence type="ECO:0000256" key="10">
    <source>
        <dbReference type="ARBA" id="ARBA00025611"/>
    </source>
</evidence>
<dbReference type="InterPro" id="IPR041931">
    <property type="entry name" value="DNA_pol3_alpha_thumb_dom"/>
</dbReference>
<dbReference type="EMBL" id="CP031357">
    <property type="protein sequence ID" value="AXK43592.1"/>
    <property type="molecule type" value="Genomic_DNA"/>
</dbReference>
<keyword evidence="9" id="KW-0239">DNA-directed DNA polymerase</keyword>
<dbReference type="Pfam" id="PF17657">
    <property type="entry name" value="DNA_pol3_finger"/>
    <property type="match status" value="1"/>
</dbReference>
<evidence type="ECO:0000256" key="2">
    <source>
        <dbReference type="ARBA" id="ARBA00009496"/>
    </source>
</evidence>
<dbReference type="NCBIfam" id="TIGR00594">
    <property type="entry name" value="polc"/>
    <property type="match status" value="1"/>
</dbReference>
<evidence type="ECO:0000313" key="15">
    <source>
        <dbReference type="Proteomes" id="UP000254508"/>
    </source>
</evidence>
<evidence type="ECO:0000313" key="14">
    <source>
        <dbReference type="EMBL" id="AXK43592.1"/>
    </source>
</evidence>
<evidence type="ECO:0000256" key="11">
    <source>
        <dbReference type="ARBA" id="ARBA00026073"/>
    </source>
</evidence>
<name>A0A345YI40_9SPHN</name>
<dbReference type="CDD" id="cd07433">
    <property type="entry name" value="PHP_PolIIIA_DnaE1"/>
    <property type="match status" value="1"/>
</dbReference>
<evidence type="ECO:0000256" key="12">
    <source>
        <dbReference type="ARBA" id="ARBA00049244"/>
    </source>
</evidence>
<keyword evidence="6 14" id="KW-0808">Transferase</keyword>
<dbReference type="Pfam" id="PF07733">
    <property type="entry name" value="DNA_pol3_alpha"/>
    <property type="match status" value="1"/>
</dbReference>
<dbReference type="Pfam" id="PF14579">
    <property type="entry name" value="HHH_6"/>
    <property type="match status" value="1"/>
</dbReference>
<dbReference type="NCBIfam" id="NF004226">
    <property type="entry name" value="PRK05673.1"/>
    <property type="match status" value="1"/>
</dbReference>
<evidence type="ECO:0000256" key="3">
    <source>
        <dbReference type="ARBA" id="ARBA00012417"/>
    </source>
</evidence>
<dbReference type="InterPro" id="IPR049821">
    <property type="entry name" value="PolIIIA_DnaE1_PHP"/>
</dbReference>
<dbReference type="InterPro" id="IPR040982">
    <property type="entry name" value="DNA_pol3_finger"/>
</dbReference>
<dbReference type="InterPro" id="IPR029460">
    <property type="entry name" value="DNAPol_HHH"/>
</dbReference>
<dbReference type="InterPro" id="IPR016195">
    <property type="entry name" value="Pol/histidinol_Pase-like"/>
</dbReference>
<dbReference type="SUPFAM" id="SSF89550">
    <property type="entry name" value="PHP domain-like"/>
    <property type="match status" value="1"/>
</dbReference>
<sequence>MSFKPFVPFRILSAYTMLEGAIDPKAMAKLAKERGFPAMAIADRNGLYGAVMFANACKAEGIQPIIGTLLGVARPSRDEGAEGKQVDYLPLYAQDEAGYDNLCHLVSKAHLERPLEYDPHVRMEGLEGHTDGLIAFTGASEGGVTRLLAEGQQDHAEALLDRLQALFPHRLYIELARRGNEVEERAEAALVDLAYARDLPLVATNPANFAEPHMHKAHDAMLCIAGSTHVDAEERARSNPESFVKTYHMMDEAFADLPEAVQNTLVVAQRCAYAPPYRKPILPSLAGDLEGEARMLEEDARKGLEARLEPYGAMSEEERQVYFDRLKFEVDIINQMGFPGYFLIVADFIKWAKDHDIPVGPGRGSGAGSLVAWALTITDLDPIQLGLLFERFLNPERVSMPDFDIDFCETRRGEVIRYVQQKYGHDHVAQIITFGKLKARAVLRDTGRILQMSYGHVDRLCKMVPNHPTDPWTLPRALNGAADFKREYDNDNEVKRLVDLAMQLEGFPRNSSTHAAGVVIGDRPLAKLVPLYRDPRSDMPVTQYDMKNVESSGLVKFDFLGLKTLSVLKKAVDLLKRREIDIDLSQLPLDDPKVYELMKAGNTVGVFQLESEGMRRTLTAVKPTNFGDIIALVSLYRPGPMDNIPLFGKRKAGEVPIEYPHAKLEGILAETYGIFVYQEQVMQAAQILAGYSLGDADLLRRAMGKKVQAEMDGQRQRFVDGCKEVSGIEKAEANALFDLIDKFAGYGFNKSHAAAYALLAYQTAWLKAHYPEEFYAASMCFDMHQSEKLAVFVDDARRSGIKVLPPSLNHSEAEYTVEQTDDGYAVRYALAGIRNVGERAMEAIVEEREAAGKFESLKDLFERLPKGSMNSRQLEALISAGALDEFEPNRAKLMANTDMLLAVADAAERERSSGQAGLFGGEDAAVEDTLRLKDAEDWSLSEARNREKENMGFSFKEHATAAYREIASAQGARSHASLMAGGVPGGGRMGAVMAVQVEGANKGTTKRGKPFIRADFSDSSGQFSAACFEEGLVDKFLEWAENGTCVKLDVELDSPSPDEPPRITVRGAVPLEAVKGSMAMLLTLEVESVDALTQLALELGADDTGGDEVLATLLTGDPTPPVMRLGRTFSIDGDVAERLASVPGLAKVQLTARRGKANLRLVA</sequence>
<dbReference type="EC" id="2.7.7.7" evidence="3"/>
<comment type="similarity">
    <text evidence="2">Belongs to the DNA polymerase type-C family. DnaE subfamily.</text>
</comment>
<dbReference type="GO" id="GO:0008408">
    <property type="term" value="F:3'-5' exonuclease activity"/>
    <property type="evidence" value="ECO:0007669"/>
    <property type="project" value="InterPro"/>
</dbReference>
<evidence type="ECO:0000256" key="4">
    <source>
        <dbReference type="ARBA" id="ARBA00019114"/>
    </source>
</evidence>
<gene>
    <name evidence="14" type="ORF">DVR09_10560</name>
</gene>
<dbReference type="Proteomes" id="UP000254508">
    <property type="component" value="Chromosome"/>
</dbReference>
<evidence type="ECO:0000256" key="9">
    <source>
        <dbReference type="ARBA" id="ARBA00022932"/>
    </source>
</evidence>
<dbReference type="PANTHER" id="PTHR32294">
    <property type="entry name" value="DNA POLYMERASE III SUBUNIT ALPHA"/>
    <property type="match status" value="1"/>
</dbReference>
<dbReference type="Gene3D" id="3.20.20.140">
    <property type="entry name" value="Metal-dependent hydrolases"/>
    <property type="match status" value="1"/>
</dbReference>
<feature type="domain" description="Polymerase/histidinol phosphatase N-terminal" evidence="13">
    <location>
        <begin position="7"/>
        <end position="74"/>
    </location>
</feature>